<evidence type="ECO:0000313" key="3">
    <source>
        <dbReference type="Proteomes" id="UP000198756"/>
    </source>
</evidence>
<dbReference type="InterPro" id="IPR029058">
    <property type="entry name" value="AB_hydrolase_fold"/>
</dbReference>
<keyword evidence="3" id="KW-1185">Reference proteome</keyword>
<dbReference type="SUPFAM" id="SSF53474">
    <property type="entry name" value="alpha/beta-Hydrolases"/>
    <property type="match status" value="1"/>
</dbReference>
<evidence type="ECO:0000313" key="2">
    <source>
        <dbReference type="EMBL" id="SDA40185.1"/>
    </source>
</evidence>
<accession>A0A1G5V5B4</accession>
<dbReference type="PANTHER" id="PTHR22946:SF8">
    <property type="entry name" value="ACETYL XYLAN ESTERASE DOMAIN-CONTAINING PROTEIN"/>
    <property type="match status" value="1"/>
</dbReference>
<dbReference type="InterPro" id="IPR050261">
    <property type="entry name" value="FrsA_esterase"/>
</dbReference>
<proteinExistence type="predicted"/>
<dbReference type="EMBL" id="FMXE01000002">
    <property type="protein sequence ID" value="SDA40185.1"/>
    <property type="molecule type" value="Genomic_DNA"/>
</dbReference>
<dbReference type="PANTHER" id="PTHR22946">
    <property type="entry name" value="DIENELACTONE HYDROLASE DOMAIN-CONTAINING PROTEIN-RELATED"/>
    <property type="match status" value="1"/>
</dbReference>
<dbReference type="Pfam" id="PF05448">
    <property type="entry name" value="AXE1"/>
    <property type="match status" value="1"/>
</dbReference>
<feature type="domain" description="Acetyl xylan esterase" evidence="1">
    <location>
        <begin position="194"/>
        <end position="239"/>
    </location>
</feature>
<dbReference type="STRING" id="279824.SAMN03080617_00302"/>
<reference evidence="3" key="1">
    <citation type="submission" date="2016-10" db="EMBL/GenBank/DDBJ databases">
        <authorList>
            <person name="Varghese N."/>
            <person name="Submissions S."/>
        </authorList>
    </citation>
    <scope>NUCLEOTIDE SEQUENCE [LARGE SCALE GENOMIC DNA]</scope>
    <source>
        <strain evidence="3">DSM 22703</strain>
    </source>
</reference>
<sequence>MILTTVFMKKVMSLYLLFWLSNAIFAQENLLCGGAYWTEDEAAVFMKKTASEWSSQADWERRAEMIRKGIIDGMKLKQMPERTTPFNPIIHSTREKDGYIVENIAIESFPGFFITGNLYRPLNPVPFQKSPGILSVHGHGPDLRFGESMQKRSAAFARMGAVVFAYDMIGYGDSKQVDHKIPIALTIQTYNSQRVLDYLISRPDVDPERVGVTGESGGGTQTILITALDPRIKVSAPVVMVSAYFFGGCTCESGMPIHKSSNHQTNNVEIAALAAPRPMLLVSDGGDWTKNTPRIEFPYVQKVYAAYQSESRVDNVHLAGERHDYGKNKRAAVYNFFGHYLGLNAGRIPYQDGFDESFVTLLSADELRVFNQKNPIPVHALQGDEAVLNFLNLK</sequence>
<dbReference type="GO" id="GO:0016787">
    <property type="term" value="F:hydrolase activity"/>
    <property type="evidence" value="ECO:0007669"/>
    <property type="project" value="UniProtKB-KW"/>
</dbReference>
<dbReference type="InterPro" id="IPR008391">
    <property type="entry name" value="AXE1_dom"/>
</dbReference>
<dbReference type="RefSeq" id="WP_245693120.1">
    <property type="nucleotide sequence ID" value="NZ_FMXE01000002.1"/>
</dbReference>
<gene>
    <name evidence="2" type="ORF">SAMN03080617_00302</name>
</gene>
<keyword evidence="2" id="KW-0378">Hydrolase</keyword>
<organism evidence="2 3">
    <name type="scientific">Algoriphagus alkaliphilus</name>
    <dbReference type="NCBI Taxonomy" id="279824"/>
    <lineage>
        <taxon>Bacteria</taxon>
        <taxon>Pseudomonadati</taxon>
        <taxon>Bacteroidota</taxon>
        <taxon>Cytophagia</taxon>
        <taxon>Cytophagales</taxon>
        <taxon>Cyclobacteriaceae</taxon>
        <taxon>Algoriphagus</taxon>
    </lineage>
</organism>
<name>A0A1G5V5B4_9BACT</name>
<evidence type="ECO:0000259" key="1">
    <source>
        <dbReference type="Pfam" id="PF05448"/>
    </source>
</evidence>
<dbReference type="Proteomes" id="UP000198756">
    <property type="component" value="Unassembled WGS sequence"/>
</dbReference>
<dbReference type="Gene3D" id="3.40.50.1820">
    <property type="entry name" value="alpha/beta hydrolase"/>
    <property type="match status" value="1"/>
</dbReference>
<protein>
    <submittedName>
        <fullName evidence="2">Alpha/beta hydrolase family protein</fullName>
    </submittedName>
</protein>
<dbReference type="AlphaFoldDB" id="A0A1G5V5B4"/>